<dbReference type="GO" id="GO:0008270">
    <property type="term" value="F:zinc ion binding"/>
    <property type="evidence" value="ECO:0007669"/>
    <property type="project" value="UniProtKB-KW"/>
</dbReference>
<dbReference type="Proteomes" id="UP001353858">
    <property type="component" value="Unassembled WGS sequence"/>
</dbReference>
<reference evidence="4" key="1">
    <citation type="submission" date="2023-01" db="EMBL/GenBank/DDBJ databases">
        <title>Key to firefly adult light organ development and bioluminescence: homeobox transcription factors regulate luciferase expression and transportation to peroxisome.</title>
        <authorList>
            <person name="Fu X."/>
        </authorList>
    </citation>
    <scope>NUCLEOTIDE SEQUENCE [LARGE SCALE GENOMIC DNA]</scope>
</reference>
<dbReference type="EMBL" id="JARPUR010000001">
    <property type="protein sequence ID" value="KAK4885308.1"/>
    <property type="molecule type" value="Genomic_DNA"/>
</dbReference>
<dbReference type="SUPFAM" id="SSF57756">
    <property type="entry name" value="Retrovirus zinc finger-like domains"/>
    <property type="match status" value="1"/>
</dbReference>
<evidence type="ECO:0000313" key="3">
    <source>
        <dbReference type="EMBL" id="KAK4885308.1"/>
    </source>
</evidence>
<protein>
    <recommendedName>
        <fullName evidence="2">CCHC-type domain-containing protein</fullName>
    </recommendedName>
</protein>
<accession>A0AAN7PGE8</accession>
<dbReference type="Pfam" id="PF03732">
    <property type="entry name" value="Retrotrans_gag"/>
    <property type="match status" value="1"/>
</dbReference>
<dbReference type="AlphaFoldDB" id="A0AAN7PGE8"/>
<name>A0AAN7PGE8_9COLE</name>
<dbReference type="Gene3D" id="4.10.60.10">
    <property type="entry name" value="Zinc finger, CCHC-type"/>
    <property type="match status" value="1"/>
</dbReference>
<evidence type="ECO:0000313" key="4">
    <source>
        <dbReference type="Proteomes" id="UP001353858"/>
    </source>
</evidence>
<evidence type="ECO:0000259" key="2">
    <source>
        <dbReference type="PROSITE" id="PS50158"/>
    </source>
</evidence>
<feature type="domain" description="CCHC-type" evidence="2">
    <location>
        <begin position="341"/>
        <end position="354"/>
    </location>
</feature>
<dbReference type="InterPro" id="IPR036875">
    <property type="entry name" value="Znf_CCHC_sf"/>
</dbReference>
<keyword evidence="1" id="KW-0479">Metal-binding</keyword>
<proteinExistence type="predicted"/>
<organism evidence="3 4">
    <name type="scientific">Aquatica leii</name>
    <dbReference type="NCBI Taxonomy" id="1421715"/>
    <lineage>
        <taxon>Eukaryota</taxon>
        <taxon>Metazoa</taxon>
        <taxon>Ecdysozoa</taxon>
        <taxon>Arthropoda</taxon>
        <taxon>Hexapoda</taxon>
        <taxon>Insecta</taxon>
        <taxon>Pterygota</taxon>
        <taxon>Neoptera</taxon>
        <taxon>Endopterygota</taxon>
        <taxon>Coleoptera</taxon>
        <taxon>Polyphaga</taxon>
        <taxon>Elateriformia</taxon>
        <taxon>Elateroidea</taxon>
        <taxon>Lampyridae</taxon>
        <taxon>Luciolinae</taxon>
        <taxon>Aquatica</taxon>
    </lineage>
</organism>
<keyword evidence="1" id="KW-0862">Zinc</keyword>
<dbReference type="InterPro" id="IPR005162">
    <property type="entry name" value="Retrotrans_gag_dom"/>
</dbReference>
<dbReference type="Pfam" id="PF00098">
    <property type="entry name" value="zf-CCHC"/>
    <property type="match status" value="1"/>
</dbReference>
<keyword evidence="1" id="KW-0863">Zinc-finger</keyword>
<dbReference type="PROSITE" id="PS50158">
    <property type="entry name" value="ZF_CCHC"/>
    <property type="match status" value="1"/>
</dbReference>
<dbReference type="SMART" id="SM00343">
    <property type="entry name" value="ZnF_C2HC"/>
    <property type="match status" value="2"/>
</dbReference>
<gene>
    <name evidence="3" type="ORF">RN001_001579</name>
</gene>
<dbReference type="InterPro" id="IPR001878">
    <property type="entry name" value="Znf_CCHC"/>
</dbReference>
<dbReference type="GO" id="GO:0003676">
    <property type="term" value="F:nucleic acid binding"/>
    <property type="evidence" value="ECO:0007669"/>
    <property type="project" value="InterPro"/>
</dbReference>
<comment type="caution">
    <text evidence="3">The sequence shown here is derived from an EMBL/GenBank/DDBJ whole genome shotgun (WGS) entry which is preliminary data.</text>
</comment>
<keyword evidence="4" id="KW-1185">Reference proteome</keyword>
<sequence>MSSKIKIESGFASPGGIISTLSLNLADLQEDISKFDRQNACNEHERIHTRLLHVKGRLNRVSALNSEQKSFWLTLVQQHKQLCSALDVLVAPTTTSEAHIQTSTRTEPQEFDDFTYRNNLHLYKWNLTYNGETSVLDFLERVEELRIARNHSYQQLFHSAVELFSGQALHWYRAVRDNLNGWDDLVKKLKYTFLPCDYEHRLWDEIRNRTQGTDEKVALFVSLMENLFNRLSHKPSEHTRLDIIRRNLLPSFQQALALNDVFSIQELVRICRNIEDVNDRIQRFRPPPTNLAHTLEPNLAYRKLRFPSRISAVETDLTSLQYPRSSETTNNDVCAVAQQLCWNCRKSGHRAQQCTLPPKMHCYRCGAPDVTVRTCSKCSGNARRGN</sequence>
<evidence type="ECO:0000256" key="1">
    <source>
        <dbReference type="PROSITE-ProRule" id="PRU00047"/>
    </source>
</evidence>